<feature type="compositionally biased region" description="Polar residues" evidence="1">
    <location>
        <begin position="25"/>
        <end position="51"/>
    </location>
</feature>
<protein>
    <submittedName>
        <fullName evidence="2">Uncharacterized protein</fullName>
    </submittedName>
</protein>
<keyword evidence="3" id="KW-1185">Reference proteome</keyword>
<evidence type="ECO:0000313" key="2">
    <source>
        <dbReference type="EMBL" id="QDI90737.1"/>
    </source>
</evidence>
<name>A0A514LFU1_9BACI</name>
<sequence>MGYNGANNEPQKVAISQLGVRKSVQRTPEGSNQPIWGTMEQTTYPGRQQSADLGYDGANNAPGRQRSADLGYDGANNAPRKVAISRLGVQWSKQRTPEGSDQPTCGTMEQTTYPGRQPSADLGYDGAFNVPMKVAISQHGGAMFNGHSGRRSIVISNGVKE</sequence>
<feature type="region of interest" description="Disordered" evidence="1">
    <location>
        <begin position="1"/>
        <end position="76"/>
    </location>
</feature>
<proteinExistence type="predicted"/>
<reference evidence="3" key="1">
    <citation type="submission" date="2019-01" db="EMBL/GenBank/DDBJ databases">
        <title>Genomic analysis of Salicibibacter sp. NKC3-5.</title>
        <authorList>
            <person name="Oh Y.J."/>
        </authorList>
    </citation>
    <scope>NUCLEOTIDE SEQUENCE [LARGE SCALE GENOMIC DNA]</scope>
    <source>
        <strain evidence="3">NKC3-5</strain>
    </source>
</reference>
<evidence type="ECO:0000313" key="3">
    <source>
        <dbReference type="Proteomes" id="UP000319756"/>
    </source>
</evidence>
<dbReference type="KEGG" id="sale:EPH95_05725"/>
<accession>A0A514LFU1</accession>
<dbReference type="EMBL" id="CP035485">
    <property type="protein sequence ID" value="QDI90737.1"/>
    <property type="molecule type" value="Genomic_DNA"/>
</dbReference>
<feature type="region of interest" description="Disordered" evidence="1">
    <location>
        <begin position="91"/>
        <end position="120"/>
    </location>
</feature>
<organism evidence="2 3">
    <name type="scientific">Salicibibacter halophilus</name>
    <dbReference type="NCBI Taxonomy" id="2502791"/>
    <lineage>
        <taxon>Bacteria</taxon>
        <taxon>Bacillati</taxon>
        <taxon>Bacillota</taxon>
        <taxon>Bacilli</taxon>
        <taxon>Bacillales</taxon>
        <taxon>Bacillaceae</taxon>
        <taxon>Salicibibacter</taxon>
    </lineage>
</organism>
<dbReference type="AlphaFoldDB" id="A0A514LFU1"/>
<dbReference type="Proteomes" id="UP000319756">
    <property type="component" value="Chromosome"/>
</dbReference>
<gene>
    <name evidence="2" type="ORF">EPH95_05725</name>
</gene>
<feature type="compositionally biased region" description="Polar residues" evidence="1">
    <location>
        <begin position="91"/>
        <end position="114"/>
    </location>
</feature>
<evidence type="ECO:0000256" key="1">
    <source>
        <dbReference type="SAM" id="MobiDB-lite"/>
    </source>
</evidence>
<feature type="compositionally biased region" description="Polar residues" evidence="1">
    <location>
        <begin position="1"/>
        <end position="10"/>
    </location>
</feature>